<name>A0A1Y3AY11_EURMA</name>
<feature type="compositionally biased region" description="Polar residues" evidence="10">
    <location>
        <begin position="1"/>
        <end position="12"/>
    </location>
</feature>
<comment type="function">
    <text evidence="9">Component of the Mediator complex, a coactivator involved in regulated transcription of nearly all RNA polymerase II-dependent genes. Mediator functions as a bridge to convey information from gene-specific regulatory proteins to the basal RNA polymerase II transcription machinery. Mediator is recruited to promoters by direct interactions with regulatory proteins and serves as a scaffold for the assembly of a functional preinitiation complex with RNA polymerase II and the general transcription factors.</text>
</comment>
<comment type="subcellular location">
    <subcellularLocation>
        <location evidence="1 9">Nucleus</location>
    </subcellularLocation>
</comment>
<dbReference type="GO" id="GO:0016592">
    <property type="term" value="C:mediator complex"/>
    <property type="evidence" value="ECO:0007669"/>
    <property type="project" value="InterPro"/>
</dbReference>
<reference evidence="13 14" key="1">
    <citation type="submission" date="2017-03" db="EMBL/GenBank/DDBJ databases">
        <title>Genome Survey of Euroglyphus maynei.</title>
        <authorList>
            <person name="Arlian L.G."/>
            <person name="Morgan M.S."/>
            <person name="Rider S.D."/>
        </authorList>
    </citation>
    <scope>NUCLEOTIDE SEQUENCE [LARGE SCALE GENOMIC DNA]</scope>
    <source>
        <strain evidence="13">Arlian Lab</strain>
        <tissue evidence="13">Whole body</tissue>
    </source>
</reference>
<comment type="similarity">
    <text evidence="2 9">Belongs to the Mediator complex subunit 13 family.</text>
</comment>
<feature type="compositionally biased region" description="Polar residues" evidence="10">
    <location>
        <begin position="27"/>
        <end position="46"/>
    </location>
</feature>
<dbReference type="Pfam" id="PF06333">
    <property type="entry name" value="Med13_C"/>
    <property type="match status" value="1"/>
</dbReference>
<keyword evidence="7 9" id="KW-0804">Transcription</keyword>
<evidence type="ECO:0000259" key="12">
    <source>
        <dbReference type="Pfam" id="PF18296"/>
    </source>
</evidence>
<feature type="domain" description="Mediator complex subunit Med13 C-terminal" evidence="11">
    <location>
        <begin position="181"/>
        <end position="400"/>
    </location>
</feature>
<evidence type="ECO:0000256" key="2">
    <source>
        <dbReference type="ARBA" id="ARBA00009354"/>
    </source>
</evidence>
<feature type="region of interest" description="Disordered" evidence="10">
    <location>
        <begin position="1"/>
        <end position="53"/>
    </location>
</feature>
<comment type="caution">
    <text evidence="13">The sequence shown here is derived from an EMBL/GenBank/DDBJ whole genome shotgun (WGS) entry which is preliminary data.</text>
</comment>
<dbReference type="InterPro" id="IPR041285">
    <property type="entry name" value="MID_MedPIWI"/>
</dbReference>
<dbReference type="PANTHER" id="PTHR48249">
    <property type="entry name" value="MEDIATOR OF RNA POLYMERASE II TRANSCRIPTION SUBUNIT 13"/>
    <property type="match status" value="1"/>
</dbReference>
<keyword evidence="8 9" id="KW-0539">Nucleus</keyword>
<evidence type="ECO:0000256" key="9">
    <source>
        <dbReference type="RuleBase" id="RU364134"/>
    </source>
</evidence>
<evidence type="ECO:0000256" key="10">
    <source>
        <dbReference type="SAM" id="MobiDB-lite"/>
    </source>
</evidence>
<dbReference type="InterPro" id="IPR051139">
    <property type="entry name" value="Mediator_complx_sub13"/>
</dbReference>
<evidence type="ECO:0000256" key="6">
    <source>
        <dbReference type="ARBA" id="ARBA00023159"/>
    </source>
</evidence>
<evidence type="ECO:0000256" key="4">
    <source>
        <dbReference type="ARBA" id="ARBA00022491"/>
    </source>
</evidence>
<organism evidence="13 14">
    <name type="scientific">Euroglyphus maynei</name>
    <name type="common">Mayne's house dust mite</name>
    <dbReference type="NCBI Taxonomy" id="6958"/>
    <lineage>
        <taxon>Eukaryota</taxon>
        <taxon>Metazoa</taxon>
        <taxon>Ecdysozoa</taxon>
        <taxon>Arthropoda</taxon>
        <taxon>Chelicerata</taxon>
        <taxon>Arachnida</taxon>
        <taxon>Acari</taxon>
        <taxon>Acariformes</taxon>
        <taxon>Sarcoptiformes</taxon>
        <taxon>Astigmata</taxon>
        <taxon>Psoroptidia</taxon>
        <taxon>Analgoidea</taxon>
        <taxon>Pyroglyphidae</taxon>
        <taxon>Pyroglyphinae</taxon>
        <taxon>Euroglyphus</taxon>
    </lineage>
</organism>
<feature type="domain" description="MID" evidence="12">
    <location>
        <begin position="43"/>
        <end position="141"/>
    </location>
</feature>
<proteinExistence type="inferred from homology"/>
<evidence type="ECO:0000256" key="3">
    <source>
        <dbReference type="ARBA" id="ARBA00019618"/>
    </source>
</evidence>
<evidence type="ECO:0000313" key="13">
    <source>
        <dbReference type="EMBL" id="OTF72296.1"/>
    </source>
</evidence>
<dbReference type="OrthoDB" id="103819at2759"/>
<protein>
    <recommendedName>
        <fullName evidence="3 9">Mediator of RNA polymerase II transcription subunit 13</fullName>
    </recommendedName>
</protein>
<dbReference type="PANTHER" id="PTHR48249:SF3">
    <property type="entry name" value="MEDIATOR OF RNA POLYMERASE II TRANSCRIPTION SUBUNIT 13"/>
    <property type="match status" value="1"/>
</dbReference>
<gene>
    <name evidence="13" type="ORF">BLA29_005244</name>
</gene>
<evidence type="ECO:0000256" key="5">
    <source>
        <dbReference type="ARBA" id="ARBA00023015"/>
    </source>
</evidence>
<dbReference type="EMBL" id="MUJZ01056901">
    <property type="protein sequence ID" value="OTF72296.1"/>
    <property type="molecule type" value="Genomic_DNA"/>
</dbReference>
<evidence type="ECO:0000313" key="14">
    <source>
        <dbReference type="Proteomes" id="UP000194236"/>
    </source>
</evidence>
<keyword evidence="14" id="KW-1185">Reference proteome</keyword>
<dbReference type="AlphaFoldDB" id="A0A1Y3AY11"/>
<dbReference type="GO" id="GO:0003713">
    <property type="term" value="F:transcription coactivator activity"/>
    <property type="evidence" value="ECO:0007669"/>
    <property type="project" value="TreeGrafter"/>
</dbReference>
<evidence type="ECO:0000256" key="1">
    <source>
        <dbReference type="ARBA" id="ARBA00004123"/>
    </source>
</evidence>
<keyword evidence="4 9" id="KW-0678">Repressor</keyword>
<comment type="subunit">
    <text evidence="9">Component of the Mediator complex.</text>
</comment>
<evidence type="ECO:0000256" key="8">
    <source>
        <dbReference type="ARBA" id="ARBA00023242"/>
    </source>
</evidence>
<dbReference type="InterPro" id="IPR009401">
    <property type="entry name" value="Med13_C"/>
</dbReference>
<feature type="non-terminal residue" evidence="13">
    <location>
        <position position="435"/>
    </location>
</feature>
<evidence type="ECO:0000259" key="11">
    <source>
        <dbReference type="Pfam" id="PF06333"/>
    </source>
</evidence>
<keyword evidence="5 9" id="KW-0805">Transcription regulation</keyword>
<dbReference type="GO" id="GO:0045944">
    <property type="term" value="P:positive regulation of transcription by RNA polymerase II"/>
    <property type="evidence" value="ECO:0007669"/>
    <property type="project" value="TreeGrafter"/>
</dbReference>
<keyword evidence="6 9" id="KW-0010">Activator</keyword>
<accession>A0A1Y3AY11</accession>
<sequence>MNNGQQTQPDSTNNNNGNQILNDLDTSHGSSNQDHNNSGSSASNVFQPYDEEEDPHKYPSVMIYVLESFSPLGKEMARFGSIGLLKTFAMLKKYFPEPMRNNVHMQMLTIDSICSNDKDFRDYPRLSQLKELSFAVYGQCKQQLVIQSNIKSLTGLGPAASFELFLKNKASAFNRTELFTTPYILASLKDKQTELTETFGDRRERSQILYCSYCLTEDKKWLLASCTNDRGDILHTKVININIPNRMRRRKASIRRFGLDKLMKFMQTVMAESVMPWRLIIGRVGRIGHGELKDWTFLLSKKSLLKYSRQLKEMCDQCRYVGPNDQPAIYSACLISLEADTALRVFPNYYTPDERFSSSCNTCGLSTPEDASCTHILVFPTSATTQSSHTNFNLNDEFFSNLDDNNLESDIPVEDDFLDFWADDLLLQHRDGLQP</sequence>
<dbReference type="Proteomes" id="UP000194236">
    <property type="component" value="Unassembled WGS sequence"/>
</dbReference>
<evidence type="ECO:0000256" key="7">
    <source>
        <dbReference type="ARBA" id="ARBA00023163"/>
    </source>
</evidence>
<dbReference type="Pfam" id="PF18296">
    <property type="entry name" value="MID_MedPIWI"/>
    <property type="match status" value="1"/>
</dbReference>